<feature type="compositionally biased region" description="Polar residues" evidence="1">
    <location>
        <begin position="28"/>
        <end position="38"/>
    </location>
</feature>
<evidence type="ECO:0000313" key="2">
    <source>
        <dbReference type="EMBL" id="EUA75340.1"/>
    </source>
</evidence>
<feature type="region of interest" description="Disordered" evidence="1">
    <location>
        <begin position="1"/>
        <end position="93"/>
    </location>
</feature>
<feature type="compositionally biased region" description="Basic and acidic residues" evidence="1">
    <location>
        <begin position="17"/>
        <end position="27"/>
    </location>
</feature>
<feature type="compositionally biased region" description="Basic and acidic residues" evidence="1">
    <location>
        <begin position="1"/>
        <end position="10"/>
    </location>
</feature>
<feature type="compositionally biased region" description="Low complexity" evidence="1">
    <location>
        <begin position="53"/>
        <end position="69"/>
    </location>
</feature>
<dbReference type="AlphaFoldDB" id="X8E6A0"/>
<organism evidence="2">
    <name type="scientific">Mycobacterium xenopi 4042</name>
    <dbReference type="NCBI Taxonomy" id="1299334"/>
    <lineage>
        <taxon>Bacteria</taxon>
        <taxon>Bacillati</taxon>
        <taxon>Actinomycetota</taxon>
        <taxon>Actinomycetes</taxon>
        <taxon>Mycobacteriales</taxon>
        <taxon>Mycobacteriaceae</taxon>
        <taxon>Mycobacterium</taxon>
    </lineage>
</organism>
<accession>X8E6A0</accession>
<protein>
    <submittedName>
        <fullName evidence="2">Uncharacterized protein</fullName>
    </submittedName>
</protein>
<reference evidence="2" key="1">
    <citation type="submission" date="2014-01" db="EMBL/GenBank/DDBJ databases">
        <authorList>
            <person name="Brown-Elliot B."/>
            <person name="Wallace R."/>
            <person name="Lenaerts A."/>
            <person name="Ordway D."/>
            <person name="DeGroote M.A."/>
            <person name="Parker T."/>
            <person name="Sizemore C."/>
            <person name="Tallon L.J."/>
            <person name="Sadzewicz L.K."/>
            <person name="Sengamalay N."/>
            <person name="Fraser C.M."/>
            <person name="Hine E."/>
            <person name="Shefchek K.A."/>
            <person name="Das S.P."/>
            <person name="Tettelin H."/>
        </authorList>
    </citation>
    <scope>NUCLEOTIDE SEQUENCE [LARGE SCALE GENOMIC DNA]</scope>
    <source>
        <strain evidence="2">4042</strain>
    </source>
</reference>
<proteinExistence type="predicted"/>
<dbReference type="EMBL" id="JAOB01000010">
    <property type="protein sequence ID" value="EUA75340.1"/>
    <property type="molecule type" value="Genomic_DNA"/>
</dbReference>
<sequence length="93" mass="10126">MPLTSHDLRRLLGLSRRASEEIHHDQHQAGQTDRQQYPNAVAALSDQFIRATSQSRAARGAARRGSSQGPRTASRPTAGSARWQAFSETTTAA</sequence>
<name>X8E6A0_MYCXE</name>
<gene>
    <name evidence="2" type="ORF">I553_3232</name>
</gene>
<evidence type="ECO:0000256" key="1">
    <source>
        <dbReference type="SAM" id="MobiDB-lite"/>
    </source>
</evidence>
<comment type="caution">
    <text evidence="2">The sequence shown here is derived from an EMBL/GenBank/DDBJ whole genome shotgun (WGS) entry which is preliminary data.</text>
</comment>